<accession>A0A537JIH0</accession>
<dbReference type="PROSITE" id="PS50234">
    <property type="entry name" value="VWFA"/>
    <property type="match status" value="1"/>
</dbReference>
<dbReference type="InterPro" id="IPR036465">
    <property type="entry name" value="vWFA_dom_sf"/>
</dbReference>
<dbReference type="PANTHER" id="PTHR22550:SF5">
    <property type="entry name" value="LEUCINE ZIPPER PROTEIN 4"/>
    <property type="match status" value="1"/>
</dbReference>
<dbReference type="InterPro" id="IPR050768">
    <property type="entry name" value="UPF0353/GerABKA_families"/>
</dbReference>
<dbReference type="EMBL" id="VBAN01000114">
    <property type="protein sequence ID" value="TMI83328.1"/>
    <property type="molecule type" value="Genomic_DNA"/>
</dbReference>
<dbReference type="InterPro" id="IPR024163">
    <property type="entry name" value="Aerotolerance_reg_N"/>
</dbReference>
<dbReference type="InterPro" id="IPR002035">
    <property type="entry name" value="VWF_A"/>
</dbReference>
<feature type="transmembrane region" description="Helical" evidence="6">
    <location>
        <begin position="59"/>
        <end position="78"/>
    </location>
</feature>
<evidence type="ECO:0000256" key="5">
    <source>
        <dbReference type="SAM" id="MobiDB-lite"/>
    </source>
</evidence>
<gene>
    <name evidence="8" type="ORF">E6H03_03820</name>
</gene>
<dbReference type="AlphaFoldDB" id="A0A537JIH0"/>
<dbReference type="SMART" id="SM00327">
    <property type="entry name" value="VWA"/>
    <property type="match status" value="1"/>
</dbReference>
<name>A0A537JIH0_9BACT</name>
<dbReference type="Pfam" id="PF00092">
    <property type="entry name" value="VWA"/>
    <property type="match status" value="1"/>
</dbReference>
<evidence type="ECO:0000256" key="4">
    <source>
        <dbReference type="ARBA" id="ARBA00023136"/>
    </source>
</evidence>
<dbReference type="Proteomes" id="UP000318093">
    <property type="component" value="Unassembled WGS sequence"/>
</dbReference>
<dbReference type="PANTHER" id="PTHR22550">
    <property type="entry name" value="SPORE GERMINATION PROTEIN"/>
    <property type="match status" value="1"/>
</dbReference>
<evidence type="ECO:0000259" key="7">
    <source>
        <dbReference type="PROSITE" id="PS50234"/>
    </source>
</evidence>
<dbReference type="Pfam" id="PF13519">
    <property type="entry name" value="VWA_2"/>
    <property type="match status" value="1"/>
</dbReference>
<dbReference type="Pfam" id="PF07584">
    <property type="entry name" value="BatA"/>
    <property type="match status" value="1"/>
</dbReference>
<sequence>MEFTWPVMLWGLLLLPAFVAWYVLGVRRARRRAAGRFAEGPLFAQLATSMPGLRRHVSMALYFVALALLLGAVSRPVMGLPMPVNKAVVVLAVDTSGSMVAPDLTPSRLEAAKAAARAFVDVFPQGPRIGLVSFSTYATLMIAPTPDHEAVKQAIATLKPQEATAIGDGIVVALKALPGRVVELPDAQLGPFGPVQPPALQPPSALPSPSPPPARPDELSPAAIILLSDGGNNAGTDPLKAAILAKSQKVKIYTIGVGTQGGSVFSFQGQMVFVPFDPTLLQQIAATTDGKFFLSSTTQELRQIYRDLGRVIGWETRKTEVSSMFVGGAGLLLLAGGVISLVWAGRLP</sequence>
<comment type="caution">
    <text evidence="8">The sequence shown here is derived from an EMBL/GenBank/DDBJ whole genome shotgun (WGS) entry which is preliminary data.</text>
</comment>
<keyword evidence="4 6" id="KW-0472">Membrane</keyword>
<feature type="domain" description="VWFA" evidence="7">
    <location>
        <begin position="88"/>
        <end position="308"/>
    </location>
</feature>
<feature type="transmembrane region" description="Helical" evidence="6">
    <location>
        <begin position="6"/>
        <end position="24"/>
    </location>
</feature>
<keyword evidence="2 6" id="KW-0812">Transmembrane</keyword>
<dbReference type="Gene3D" id="3.40.50.410">
    <property type="entry name" value="von Willebrand factor, type A domain"/>
    <property type="match status" value="1"/>
</dbReference>
<dbReference type="SUPFAM" id="SSF53300">
    <property type="entry name" value="vWA-like"/>
    <property type="match status" value="1"/>
</dbReference>
<feature type="transmembrane region" description="Helical" evidence="6">
    <location>
        <begin position="324"/>
        <end position="344"/>
    </location>
</feature>
<reference evidence="8 9" key="1">
    <citation type="journal article" date="2019" name="Nat. Microbiol.">
        <title>Mediterranean grassland soil C-N compound turnover is dependent on rainfall and depth, and is mediated by genomically divergent microorganisms.</title>
        <authorList>
            <person name="Diamond S."/>
            <person name="Andeer P.F."/>
            <person name="Li Z."/>
            <person name="Crits-Christoph A."/>
            <person name="Burstein D."/>
            <person name="Anantharaman K."/>
            <person name="Lane K.R."/>
            <person name="Thomas B.C."/>
            <person name="Pan C."/>
            <person name="Northen T.R."/>
            <person name="Banfield J.F."/>
        </authorList>
    </citation>
    <scope>NUCLEOTIDE SEQUENCE [LARGE SCALE GENOMIC DNA]</scope>
    <source>
        <strain evidence="8">NP_6</strain>
    </source>
</reference>
<evidence type="ECO:0000313" key="8">
    <source>
        <dbReference type="EMBL" id="TMI83328.1"/>
    </source>
</evidence>
<evidence type="ECO:0000256" key="1">
    <source>
        <dbReference type="ARBA" id="ARBA00022475"/>
    </source>
</evidence>
<feature type="region of interest" description="Disordered" evidence="5">
    <location>
        <begin position="192"/>
        <end position="218"/>
    </location>
</feature>
<proteinExistence type="predicted"/>
<organism evidence="8 9">
    <name type="scientific">Candidatus Segetimicrobium genomatis</name>
    <dbReference type="NCBI Taxonomy" id="2569760"/>
    <lineage>
        <taxon>Bacteria</taxon>
        <taxon>Bacillati</taxon>
        <taxon>Candidatus Sysuimicrobiota</taxon>
        <taxon>Candidatus Sysuimicrobiia</taxon>
        <taxon>Candidatus Sysuimicrobiales</taxon>
        <taxon>Candidatus Segetimicrobiaceae</taxon>
        <taxon>Candidatus Segetimicrobium</taxon>
    </lineage>
</organism>
<protein>
    <submittedName>
        <fullName evidence="8">VWA domain-containing protein</fullName>
    </submittedName>
</protein>
<feature type="compositionally biased region" description="Pro residues" evidence="5">
    <location>
        <begin position="194"/>
        <end position="214"/>
    </location>
</feature>
<evidence type="ECO:0000256" key="2">
    <source>
        <dbReference type="ARBA" id="ARBA00022692"/>
    </source>
</evidence>
<keyword evidence="3 6" id="KW-1133">Transmembrane helix</keyword>
<evidence type="ECO:0000256" key="6">
    <source>
        <dbReference type="SAM" id="Phobius"/>
    </source>
</evidence>
<evidence type="ECO:0000256" key="3">
    <source>
        <dbReference type="ARBA" id="ARBA00022989"/>
    </source>
</evidence>
<evidence type="ECO:0000313" key="9">
    <source>
        <dbReference type="Proteomes" id="UP000318093"/>
    </source>
</evidence>
<keyword evidence="1" id="KW-1003">Cell membrane</keyword>